<dbReference type="Proteomes" id="UP001500503">
    <property type="component" value="Unassembled WGS sequence"/>
</dbReference>
<proteinExistence type="predicted"/>
<dbReference type="SUPFAM" id="SSF102114">
    <property type="entry name" value="Radical SAM enzymes"/>
    <property type="match status" value="1"/>
</dbReference>
<dbReference type="SFLD" id="SFLDS00029">
    <property type="entry name" value="Radical_SAM"/>
    <property type="match status" value="1"/>
</dbReference>
<evidence type="ECO:0000313" key="6">
    <source>
        <dbReference type="EMBL" id="GAA4520045.1"/>
    </source>
</evidence>
<dbReference type="SFLD" id="SFLDG01067">
    <property type="entry name" value="SPASM/twitch_domain_containing"/>
    <property type="match status" value="1"/>
</dbReference>
<evidence type="ECO:0000256" key="4">
    <source>
        <dbReference type="ARBA" id="ARBA00023014"/>
    </source>
</evidence>
<dbReference type="CDD" id="cd01335">
    <property type="entry name" value="Radical_SAM"/>
    <property type="match status" value="1"/>
</dbReference>
<evidence type="ECO:0000313" key="7">
    <source>
        <dbReference type="Proteomes" id="UP001500503"/>
    </source>
</evidence>
<keyword evidence="1" id="KW-0949">S-adenosyl-L-methionine</keyword>
<dbReference type="Pfam" id="PF04055">
    <property type="entry name" value="Radical_SAM"/>
    <property type="match status" value="1"/>
</dbReference>
<sequence length="405" mass="44095">MPAEAVPEWPASLDVGRLVRTGWRPRPFREFVLKIHSRCDLACDYCYVYAMADQSWRDRPLRMSSEVVAATASRIGEHVRSHGLTSIDVVLHGGEPLLAGPEAITETVTTIREAVGPGVEVRMALQTNGVRLAPHLELLDRLGVHVGVSLDGDSVANDRHRRYAHGAGSYDTVAANVRLLSERHRHLFSGLLCTVDLRNPPLDTYAALLEFDPPAIDFLLPHGNWTAPPPGRHPGSAATPYADWLIEVFDHWYAAPRQETRVRLFGELMHLLLGGASASESVGLSPVTVVVVETDGGIEQSDILKSAYSGAPVTGLHVTRDPFDAALALPSVAARQLGELALADDCRRCAVHRVCGAGLYAHRYRPGSGFANPSVYCPDLLRLISHMARVMETDLIARANGNREA</sequence>
<gene>
    <name evidence="6" type="ORF">GCM10023191_096380</name>
</gene>
<keyword evidence="4" id="KW-0411">Iron-sulfur</keyword>
<dbReference type="InterPro" id="IPR013785">
    <property type="entry name" value="Aldolase_TIM"/>
</dbReference>
<dbReference type="SFLD" id="SFLDG01386">
    <property type="entry name" value="main_SPASM_domain-containing"/>
    <property type="match status" value="1"/>
</dbReference>
<dbReference type="InterPro" id="IPR026335">
    <property type="entry name" value="rSAM_SPASM_FxsB"/>
</dbReference>
<evidence type="ECO:0000259" key="5">
    <source>
        <dbReference type="PROSITE" id="PS51918"/>
    </source>
</evidence>
<dbReference type="PROSITE" id="PS51918">
    <property type="entry name" value="RADICAL_SAM"/>
    <property type="match status" value="1"/>
</dbReference>
<dbReference type="EMBL" id="BAABHF010000065">
    <property type="protein sequence ID" value="GAA4520045.1"/>
    <property type="molecule type" value="Genomic_DNA"/>
</dbReference>
<organism evidence="6 7">
    <name type="scientific">Actinoallomurus oryzae</name>
    <dbReference type="NCBI Taxonomy" id="502180"/>
    <lineage>
        <taxon>Bacteria</taxon>
        <taxon>Bacillati</taxon>
        <taxon>Actinomycetota</taxon>
        <taxon>Actinomycetes</taxon>
        <taxon>Streptosporangiales</taxon>
        <taxon>Thermomonosporaceae</taxon>
        <taxon>Actinoallomurus</taxon>
    </lineage>
</organism>
<dbReference type="RefSeq" id="WP_345475364.1">
    <property type="nucleotide sequence ID" value="NZ_BAABHF010000065.1"/>
</dbReference>
<dbReference type="InterPro" id="IPR007197">
    <property type="entry name" value="rSAM"/>
</dbReference>
<reference evidence="7" key="1">
    <citation type="journal article" date="2019" name="Int. J. Syst. Evol. Microbiol.">
        <title>The Global Catalogue of Microorganisms (GCM) 10K type strain sequencing project: providing services to taxonomists for standard genome sequencing and annotation.</title>
        <authorList>
            <consortium name="The Broad Institute Genomics Platform"/>
            <consortium name="The Broad Institute Genome Sequencing Center for Infectious Disease"/>
            <person name="Wu L."/>
            <person name="Ma J."/>
        </authorList>
    </citation>
    <scope>NUCLEOTIDE SEQUENCE [LARGE SCALE GENOMIC DNA]</scope>
    <source>
        <strain evidence="7">JCM 17933</strain>
    </source>
</reference>
<comment type="caution">
    <text evidence="6">The sequence shown here is derived from an EMBL/GenBank/DDBJ whole genome shotgun (WGS) entry which is preliminary data.</text>
</comment>
<keyword evidence="2" id="KW-0479">Metal-binding</keyword>
<keyword evidence="3" id="KW-0408">Iron</keyword>
<dbReference type="InterPro" id="IPR058240">
    <property type="entry name" value="rSAM_sf"/>
</dbReference>
<protein>
    <submittedName>
        <fullName evidence="6">FxsB family radical SAM/SPASM domain protein</fullName>
    </submittedName>
</protein>
<dbReference type="Gene3D" id="3.20.20.70">
    <property type="entry name" value="Aldolase class I"/>
    <property type="match status" value="1"/>
</dbReference>
<evidence type="ECO:0000256" key="1">
    <source>
        <dbReference type="ARBA" id="ARBA00022691"/>
    </source>
</evidence>
<dbReference type="PANTHER" id="PTHR43273">
    <property type="entry name" value="ANAEROBIC SULFATASE-MATURATING ENZYME HOMOLOG ASLB-RELATED"/>
    <property type="match status" value="1"/>
</dbReference>
<evidence type="ECO:0000256" key="3">
    <source>
        <dbReference type="ARBA" id="ARBA00023004"/>
    </source>
</evidence>
<dbReference type="SFLD" id="SFLDG01072">
    <property type="entry name" value="dehydrogenase_like"/>
    <property type="match status" value="1"/>
</dbReference>
<dbReference type="PANTHER" id="PTHR43273:SF8">
    <property type="entry name" value="RADICAL SAM DOMAIN PROTEIN"/>
    <property type="match status" value="1"/>
</dbReference>
<keyword evidence="7" id="KW-1185">Reference proteome</keyword>
<feature type="domain" description="Radical SAM core" evidence="5">
    <location>
        <begin position="25"/>
        <end position="257"/>
    </location>
</feature>
<dbReference type="InterPro" id="IPR023867">
    <property type="entry name" value="Sulphatase_maturase_rSAM"/>
</dbReference>
<name>A0ABP8R7U1_9ACTN</name>
<dbReference type="NCBIfam" id="TIGR04269">
    <property type="entry name" value="SAM_SPASM_FxsB"/>
    <property type="match status" value="1"/>
</dbReference>
<accession>A0ABP8R7U1</accession>
<evidence type="ECO:0000256" key="2">
    <source>
        <dbReference type="ARBA" id="ARBA00022723"/>
    </source>
</evidence>